<name>A0ACB7SU04_HYAAI</name>
<evidence type="ECO:0000313" key="1">
    <source>
        <dbReference type="EMBL" id="KAH6936607.1"/>
    </source>
</evidence>
<proteinExistence type="predicted"/>
<dbReference type="Proteomes" id="UP000821845">
    <property type="component" value="Chromosome 3"/>
</dbReference>
<reference evidence="1" key="1">
    <citation type="submission" date="2020-05" db="EMBL/GenBank/DDBJ databases">
        <title>Large-scale comparative analyses of tick genomes elucidate their genetic diversity and vector capacities.</title>
        <authorList>
            <person name="Jia N."/>
            <person name="Wang J."/>
            <person name="Shi W."/>
            <person name="Du L."/>
            <person name="Sun Y."/>
            <person name="Zhan W."/>
            <person name="Jiang J."/>
            <person name="Wang Q."/>
            <person name="Zhang B."/>
            <person name="Ji P."/>
            <person name="Sakyi L.B."/>
            <person name="Cui X."/>
            <person name="Yuan T."/>
            <person name="Jiang B."/>
            <person name="Yang W."/>
            <person name="Lam T.T.-Y."/>
            <person name="Chang Q."/>
            <person name="Ding S."/>
            <person name="Wang X."/>
            <person name="Zhu J."/>
            <person name="Ruan X."/>
            <person name="Zhao L."/>
            <person name="Wei J."/>
            <person name="Que T."/>
            <person name="Du C."/>
            <person name="Cheng J."/>
            <person name="Dai P."/>
            <person name="Han X."/>
            <person name="Huang E."/>
            <person name="Gao Y."/>
            <person name="Liu J."/>
            <person name="Shao H."/>
            <person name="Ye R."/>
            <person name="Li L."/>
            <person name="Wei W."/>
            <person name="Wang X."/>
            <person name="Wang C."/>
            <person name="Yang T."/>
            <person name="Huo Q."/>
            <person name="Li W."/>
            <person name="Guo W."/>
            <person name="Chen H."/>
            <person name="Zhou L."/>
            <person name="Ni X."/>
            <person name="Tian J."/>
            <person name="Zhou Y."/>
            <person name="Sheng Y."/>
            <person name="Liu T."/>
            <person name="Pan Y."/>
            <person name="Xia L."/>
            <person name="Li J."/>
            <person name="Zhao F."/>
            <person name="Cao W."/>
        </authorList>
    </citation>
    <scope>NUCLEOTIDE SEQUENCE</scope>
    <source>
        <strain evidence="1">Hyas-2018</strain>
    </source>
</reference>
<organism evidence="1 2">
    <name type="scientific">Hyalomma asiaticum</name>
    <name type="common">Tick</name>
    <dbReference type="NCBI Taxonomy" id="266040"/>
    <lineage>
        <taxon>Eukaryota</taxon>
        <taxon>Metazoa</taxon>
        <taxon>Ecdysozoa</taxon>
        <taxon>Arthropoda</taxon>
        <taxon>Chelicerata</taxon>
        <taxon>Arachnida</taxon>
        <taxon>Acari</taxon>
        <taxon>Parasitiformes</taxon>
        <taxon>Ixodida</taxon>
        <taxon>Ixodoidea</taxon>
        <taxon>Ixodidae</taxon>
        <taxon>Hyalomminae</taxon>
        <taxon>Hyalomma</taxon>
    </lineage>
</organism>
<accession>A0ACB7SU04</accession>
<gene>
    <name evidence="1" type="ORF">HPB50_019975</name>
</gene>
<dbReference type="EMBL" id="CM023483">
    <property type="protein sequence ID" value="KAH6936607.1"/>
    <property type="molecule type" value="Genomic_DNA"/>
</dbReference>
<keyword evidence="2" id="KW-1185">Reference proteome</keyword>
<sequence length="112" mass="12012">MASVEAPSSASLVTGVGEFARSRTMHGVPGLMRQRGDGSLRWIRIYCLSTAAGRLPTAAVSFLYLLKTSVNRAKLTAFLLILTNLTVFPDFVVTPPYSALTARFASASMARS</sequence>
<protein>
    <submittedName>
        <fullName evidence="1">Uncharacterized protein</fullName>
    </submittedName>
</protein>
<evidence type="ECO:0000313" key="2">
    <source>
        <dbReference type="Proteomes" id="UP000821845"/>
    </source>
</evidence>
<comment type="caution">
    <text evidence="1">The sequence shown here is derived from an EMBL/GenBank/DDBJ whole genome shotgun (WGS) entry which is preliminary data.</text>
</comment>